<dbReference type="OMA" id="NPDQYTI"/>
<evidence type="ECO:0000313" key="3">
    <source>
        <dbReference type="EMBL" id="EDP42139.1"/>
    </source>
</evidence>
<dbReference type="RefSeq" id="XP_001729353.1">
    <property type="nucleotide sequence ID" value="XM_001729301.1"/>
</dbReference>
<dbReference type="GO" id="GO:0005635">
    <property type="term" value="C:nuclear envelope"/>
    <property type="evidence" value="ECO:0007669"/>
    <property type="project" value="TreeGrafter"/>
</dbReference>
<dbReference type="InterPro" id="IPR016024">
    <property type="entry name" value="ARM-type_fold"/>
</dbReference>
<dbReference type="Gene3D" id="1.25.10.10">
    <property type="entry name" value="Leucine-rich Repeat Variant"/>
    <property type="match status" value="1"/>
</dbReference>
<dbReference type="GeneID" id="5853660"/>
<dbReference type="VEuPathDB" id="FungiDB:MGL_3388"/>
<sequence>MYMAKDTYTETVEKITAHYLPTWLQGMQVLLEAFIYNASAEAALERFVWEEVGLKHQIVSFLGTASHFTSIFQAYAPALVQLVVSNLRAYVPLFIASELQRSVLPPLMLDGDSDVLCTVPALAESCLLFLMRQLRSKTMRQICVRDGIGGDGIATDMLNEILLLMRTYAQATREDIETWDSDVDVYVEQDDADNVQAGLRPTTADLMESMLDTFPLPVLRLCRAWVDEPLLNGNDSVRVDEMDVETAWVPLEAKLWLLGSTHEAVSEVLLDREEPDFLSIPNMLERLVLPNVSMHAPAYLCGRCFIVSSQYVEALPEDVARKIFLAAMETIHAPDELVSLQVKLSAVRAICNIQREKPEVTKHDGGTVLKQFGGLLPNATHSTLVLILETIEAFIPQRTTTSDLDLATLIHTVHAVLKVWYSHTMDPSVELSVSYVLQTLVQCPIAGCREHTVRVCLEALAPCLAVEQEEVSLAPSAAAMIRSVLQVADAASLSPVVPTLFPRVAAYMLVADDVEAMQNLIQSLVMILDKCPETVLACSDERGVAAIQVMLHIIERVLCMDEQMCGNALGKFLVTIFVQAGQQLAPVMAALLHALVAKLAHATTSECAWTLLYALAFLMAHHADAVVKQLDSTDMDRGESALVLFVRRWLADVGYVTTPDVMRVHIQGLVQLFMHWTPSLEALYVDGDVLPAPDDRIMTRSRAKSRKYA</sequence>
<evidence type="ECO:0000313" key="4">
    <source>
        <dbReference type="Proteomes" id="UP000008837"/>
    </source>
</evidence>
<dbReference type="SUPFAM" id="SSF48371">
    <property type="entry name" value="ARM repeat"/>
    <property type="match status" value="1"/>
</dbReference>
<dbReference type="GO" id="GO:0006606">
    <property type="term" value="P:protein import into nucleus"/>
    <property type="evidence" value="ECO:0007669"/>
    <property type="project" value="TreeGrafter"/>
</dbReference>
<comment type="caution">
    <text evidence="3">The sequence shown here is derived from an EMBL/GenBank/DDBJ whole genome shotgun (WGS) entry which is preliminary data.</text>
</comment>
<dbReference type="STRING" id="425265.A8Q913"/>
<accession>A8Q913</accession>
<dbReference type="Pfam" id="PF25018">
    <property type="entry name" value="HEAT_IPO9_c"/>
    <property type="match status" value="1"/>
</dbReference>
<dbReference type="OrthoDB" id="431626at2759"/>
<dbReference type="Proteomes" id="UP000008837">
    <property type="component" value="Unassembled WGS sequence"/>
</dbReference>
<keyword evidence="4" id="KW-1185">Reference proteome</keyword>
<reference evidence="3 4" key="1">
    <citation type="journal article" date="2007" name="Proc. Natl. Acad. Sci. U.S.A.">
        <title>Dandruff-associated Malassezia genomes reveal convergent and divergent virulence traits shared with plant and human fungal pathogens.</title>
        <authorList>
            <person name="Xu J."/>
            <person name="Saunders C.W."/>
            <person name="Hu P."/>
            <person name="Grant R.A."/>
            <person name="Boekhout T."/>
            <person name="Kuramae E.E."/>
            <person name="Kronstad J.W."/>
            <person name="Deangelis Y.M."/>
            <person name="Reeder N.L."/>
            <person name="Johnstone K.R."/>
            <person name="Leland M."/>
            <person name="Fieno A.M."/>
            <person name="Begley W.M."/>
            <person name="Sun Y."/>
            <person name="Lacey M.P."/>
            <person name="Chaudhary T."/>
            <person name="Keough T."/>
            <person name="Chu L."/>
            <person name="Sears R."/>
            <person name="Yuan B."/>
            <person name="Dawson T.L.Jr."/>
        </authorList>
    </citation>
    <scope>NUCLEOTIDE SEQUENCE [LARGE SCALE GENOMIC DNA]</scope>
    <source>
        <strain evidence="4">ATCC MYA-4612 / CBS 7966</strain>
    </source>
</reference>
<evidence type="ECO:0000256" key="1">
    <source>
        <dbReference type="ARBA" id="ARBA00022927"/>
    </source>
</evidence>
<dbReference type="InterPro" id="IPR056840">
    <property type="entry name" value="HEAT_IPO9_central"/>
</dbReference>
<dbReference type="GO" id="GO:0005829">
    <property type="term" value="C:cytosol"/>
    <property type="evidence" value="ECO:0007669"/>
    <property type="project" value="TreeGrafter"/>
</dbReference>
<gene>
    <name evidence="3" type="ORF">MGL_3388</name>
</gene>
<dbReference type="KEGG" id="mgl:MGL_3388"/>
<dbReference type="PANTHER" id="PTHR10997">
    <property type="entry name" value="IMPORTIN-7, 8, 11"/>
    <property type="match status" value="1"/>
</dbReference>
<keyword evidence="1" id="KW-0653">Protein transport</keyword>
<dbReference type="InterPro" id="IPR011989">
    <property type="entry name" value="ARM-like"/>
</dbReference>
<protein>
    <recommendedName>
        <fullName evidence="2">Importin-9 central HEAT repeats domain-containing protein</fullName>
    </recommendedName>
</protein>
<proteinExistence type="predicted"/>
<dbReference type="AlphaFoldDB" id="A8Q913"/>
<dbReference type="PANTHER" id="PTHR10997:SF9">
    <property type="entry name" value="IMPORTIN-9"/>
    <property type="match status" value="1"/>
</dbReference>
<keyword evidence="1" id="KW-0813">Transport</keyword>
<dbReference type="InParanoid" id="A8Q913"/>
<name>A8Q913_MALGO</name>
<dbReference type="EMBL" id="AAYY01000013">
    <property type="protein sequence ID" value="EDP42139.1"/>
    <property type="molecule type" value="Genomic_DNA"/>
</dbReference>
<organism evidence="3 4">
    <name type="scientific">Malassezia globosa (strain ATCC MYA-4612 / CBS 7966)</name>
    <name type="common">Dandruff-associated fungus</name>
    <dbReference type="NCBI Taxonomy" id="425265"/>
    <lineage>
        <taxon>Eukaryota</taxon>
        <taxon>Fungi</taxon>
        <taxon>Dikarya</taxon>
        <taxon>Basidiomycota</taxon>
        <taxon>Ustilaginomycotina</taxon>
        <taxon>Malasseziomycetes</taxon>
        <taxon>Malasseziales</taxon>
        <taxon>Malasseziaceae</taxon>
        <taxon>Malassezia</taxon>
    </lineage>
</organism>
<evidence type="ECO:0000259" key="2">
    <source>
        <dbReference type="Pfam" id="PF25018"/>
    </source>
</evidence>
<feature type="domain" description="Importin-9 central HEAT repeats" evidence="2">
    <location>
        <begin position="155"/>
        <end position="362"/>
    </location>
</feature>